<reference evidence="1" key="1">
    <citation type="submission" date="2021-06" db="EMBL/GenBank/DDBJ databases">
        <authorList>
            <person name="Kallberg Y."/>
            <person name="Tangrot J."/>
            <person name="Rosling A."/>
        </authorList>
    </citation>
    <scope>NUCLEOTIDE SEQUENCE</scope>
    <source>
        <strain evidence="1">IN212</strain>
    </source>
</reference>
<evidence type="ECO:0000313" key="1">
    <source>
        <dbReference type="EMBL" id="CAG8627325.1"/>
    </source>
</evidence>
<dbReference type="InterPro" id="IPR011990">
    <property type="entry name" value="TPR-like_helical_dom_sf"/>
</dbReference>
<dbReference type="AlphaFoldDB" id="A0A9N9D992"/>
<dbReference type="Gene3D" id="1.25.40.10">
    <property type="entry name" value="Tetratricopeptide repeat domain"/>
    <property type="match status" value="1"/>
</dbReference>
<dbReference type="EMBL" id="CAJVPZ010011159">
    <property type="protein sequence ID" value="CAG8627325.1"/>
    <property type="molecule type" value="Genomic_DNA"/>
</dbReference>
<name>A0A9N9D992_9GLOM</name>
<organism evidence="1 2">
    <name type="scientific">Racocetra fulgida</name>
    <dbReference type="NCBI Taxonomy" id="60492"/>
    <lineage>
        <taxon>Eukaryota</taxon>
        <taxon>Fungi</taxon>
        <taxon>Fungi incertae sedis</taxon>
        <taxon>Mucoromycota</taxon>
        <taxon>Glomeromycotina</taxon>
        <taxon>Glomeromycetes</taxon>
        <taxon>Diversisporales</taxon>
        <taxon>Gigasporaceae</taxon>
        <taxon>Racocetra</taxon>
    </lineage>
</organism>
<protein>
    <submittedName>
        <fullName evidence="1">461_t:CDS:1</fullName>
    </submittedName>
</protein>
<proteinExistence type="predicted"/>
<keyword evidence="2" id="KW-1185">Reference proteome</keyword>
<gene>
    <name evidence="1" type="ORF">RFULGI_LOCUS7590</name>
</gene>
<sequence>LYTCLYLPELVNMSTLDQQNSILKICSEKYRQNKKKYEEEIFPILLKLAELGSYPEAEYFLSLLCINKQGIAKGENAQNLEYVKHSNKWLQQAAEKEHAEAKELYYKIKD</sequence>
<dbReference type="Proteomes" id="UP000789396">
    <property type="component" value="Unassembled WGS sequence"/>
</dbReference>
<dbReference type="OrthoDB" id="2376560at2759"/>
<accession>A0A9N9D992</accession>
<feature type="non-terminal residue" evidence="1">
    <location>
        <position position="1"/>
    </location>
</feature>
<evidence type="ECO:0000313" key="2">
    <source>
        <dbReference type="Proteomes" id="UP000789396"/>
    </source>
</evidence>
<comment type="caution">
    <text evidence="1">The sequence shown here is derived from an EMBL/GenBank/DDBJ whole genome shotgun (WGS) entry which is preliminary data.</text>
</comment>